<evidence type="ECO:0000256" key="1">
    <source>
        <dbReference type="SAM" id="Phobius"/>
    </source>
</evidence>
<accession>A0A975G9B5</accession>
<gene>
    <name evidence="2" type="ORF">KBB96_19845</name>
</gene>
<evidence type="ECO:0000313" key="2">
    <source>
        <dbReference type="EMBL" id="QUE51095.1"/>
    </source>
</evidence>
<dbReference type="Proteomes" id="UP000676169">
    <property type="component" value="Chromosome"/>
</dbReference>
<feature type="transmembrane region" description="Helical" evidence="1">
    <location>
        <begin position="80"/>
        <end position="100"/>
    </location>
</feature>
<evidence type="ECO:0000313" key="3">
    <source>
        <dbReference type="Proteomes" id="UP000676169"/>
    </source>
</evidence>
<keyword evidence="3" id="KW-1185">Reference proteome</keyword>
<reference evidence="2" key="1">
    <citation type="submission" date="2021-04" db="EMBL/GenBank/DDBJ databases">
        <title>Luteolibacter sp. 32A isolated from the skin of an Anderson's salamander (Ambystoma andersonii).</title>
        <authorList>
            <person name="Spergser J."/>
            <person name="Busse H.-J."/>
        </authorList>
    </citation>
    <scope>NUCLEOTIDE SEQUENCE</scope>
    <source>
        <strain evidence="2">32A</strain>
    </source>
</reference>
<feature type="transmembrane region" description="Helical" evidence="1">
    <location>
        <begin position="44"/>
        <end position="68"/>
    </location>
</feature>
<dbReference type="RefSeq" id="WP_211631234.1">
    <property type="nucleotide sequence ID" value="NZ_CP073100.1"/>
</dbReference>
<feature type="transmembrane region" description="Helical" evidence="1">
    <location>
        <begin position="106"/>
        <end position="129"/>
    </location>
</feature>
<protein>
    <recommendedName>
        <fullName evidence="4">Transmembrane protein</fullName>
    </recommendedName>
</protein>
<dbReference type="EMBL" id="CP073100">
    <property type="protein sequence ID" value="QUE51095.1"/>
    <property type="molecule type" value="Genomic_DNA"/>
</dbReference>
<keyword evidence="1" id="KW-0812">Transmembrane</keyword>
<dbReference type="AlphaFoldDB" id="A0A975G9B5"/>
<name>A0A975G9B5_9BACT</name>
<sequence length="133" mass="14318">MTTTLPSTISPARKYAIRTALFMSGYVAVNAAAISGAFDSMRPPATWVFALVVSAPVIGQIWALLAWMRDSDEFVRALSAKRFIVATGLAMAMASAWGLLELYAGAPHVSAAMVFPLFWAMFGLSAIFIRTSH</sequence>
<dbReference type="KEGG" id="lamb:KBB96_19845"/>
<keyword evidence="1" id="KW-0472">Membrane</keyword>
<keyword evidence="1" id="KW-1133">Transmembrane helix</keyword>
<feature type="transmembrane region" description="Helical" evidence="1">
    <location>
        <begin position="20"/>
        <end position="38"/>
    </location>
</feature>
<proteinExistence type="predicted"/>
<evidence type="ECO:0008006" key="4">
    <source>
        <dbReference type="Google" id="ProtNLM"/>
    </source>
</evidence>
<organism evidence="2 3">
    <name type="scientific">Luteolibacter ambystomatis</name>
    <dbReference type="NCBI Taxonomy" id="2824561"/>
    <lineage>
        <taxon>Bacteria</taxon>
        <taxon>Pseudomonadati</taxon>
        <taxon>Verrucomicrobiota</taxon>
        <taxon>Verrucomicrobiia</taxon>
        <taxon>Verrucomicrobiales</taxon>
        <taxon>Verrucomicrobiaceae</taxon>
        <taxon>Luteolibacter</taxon>
    </lineage>
</organism>